<reference evidence="2" key="1">
    <citation type="journal article" date="2020" name="mSystems">
        <title>Genome- and Community-Level Interaction Insights into Carbon Utilization and Element Cycling Functions of Hydrothermarchaeota in Hydrothermal Sediment.</title>
        <authorList>
            <person name="Zhou Z."/>
            <person name="Liu Y."/>
            <person name="Xu W."/>
            <person name="Pan J."/>
            <person name="Luo Z.H."/>
            <person name="Li M."/>
        </authorList>
    </citation>
    <scope>NUCLEOTIDE SEQUENCE [LARGE SCALE GENOMIC DNA]</scope>
    <source>
        <strain evidence="2">HyVt-501</strain>
    </source>
</reference>
<proteinExistence type="predicted"/>
<feature type="transmembrane region" description="Helical" evidence="1">
    <location>
        <begin position="6"/>
        <end position="25"/>
    </location>
</feature>
<dbReference type="AlphaFoldDB" id="A0A7C5Q432"/>
<comment type="caution">
    <text evidence="2">The sequence shown here is derived from an EMBL/GenBank/DDBJ whole genome shotgun (WGS) entry which is preliminary data.</text>
</comment>
<dbReference type="EMBL" id="DRNB01000112">
    <property type="protein sequence ID" value="HHJ63857.1"/>
    <property type="molecule type" value="Genomic_DNA"/>
</dbReference>
<evidence type="ECO:0000256" key="1">
    <source>
        <dbReference type="SAM" id="Phobius"/>
    </source>
</evidence>
<accession>A0A7C5Q432</accession>
<gene>
    <name evidence="2" type="ORF">ENJ61_03020</name>
</gene>
<evidence type="ECO:0000313" key="2">
    <source>
        <dbReference type="EMBL" id="HHJ63857.1"/>
    </source>
</evidence>
<keyword evidence="1" id="KW-1133">Transmembrane helix</keyword>
<keyword evidence="1" id="KW-0812">Transmembrane</keyword>
<name>A0A7C5Q432_AQUAO</name>
<protein>
    <submittedName>
        <fullName evidence="2">Uncharacterized protein</fullName>
    </submittedName>
</protein>
<keyword evidence="1" id="KW-0472">Membrane</keyword>
<sequence>MQVRTLLTSLGVIGMTCWGFSYPLIGKERGFYGKLEVGFMKENWKYRNGYRLTIDRTLFTQDYQLGFNGYTLSPRLLSFDVRGNLRIDRSKYIGNGSETTTTLKGFGYYLNLRLLRGTFLPIHLYASRTYMPTRIIAGTFQQDVDTKIDSRGGSVTFTRRNFYLTLSQNESDVDSTIQGVDYHNETRERIATFSYTGRRDRFSTSYTEVKTRTFSPFYTYFDRSKRFSMDLGLSRKTWNFSARTSYYKTLIGKYELYTESASFSYTPSTRLVMSVFANLNQYRGTVDTDYYSLSQNLNYRLTDSWSLSQSASLFALEETKSASVGGGISYNRMLTRTFGLGFSTSGSYSKWMNTEERDYYSYTVSGSVRKEITSLRTSLSLSASHSELFKDGDKASTTQNVAERIGIRLWKGAIFSHSANYTKSESREYDYKYEMVRSGNSVSWQGRVFRRVVLNYSIGVDYWKVMDTEAESVKPYMNTSGNFFLTRRLFVSFGLNLFRDTLYDNDYTVRGNFRVRYSLRKVSIVWDNGFNKEVFKDGYNYERSRYYTSLKLTRTF</sequence>
<dbReference type="Proteomes" id="UP000885792">
    <property type="component" value="Unassembled WGS sequence"/>
</dbReference>
<organism evidence="2">
    <name type="scientific">Aquifex aeolicus</name>
    <dbReference type="NCBI Taxonomy" id="63363"/>
    <lineage>
        <taxon>Bacteria</taxon>
        <taxon>Pseudomonadati</taxon>
        <taxon>Aquificota</taxon>
        <taxon>Aquificia</taxon>
        <taxon>Aquificales</taxon>
        <taxon>Aquificaceae</taxon>
        <taxon>Aquifex</taxon>
    </lineage>
</organism>